<feature type="domain" description="HTH cro/C1-type" evidence="1">
    <location>
        <begin position="23"/>
        <end position="79"/>
    </location>
</feature>
<dbReference type="CDD" id="cd00093">
    <property type="entry name" value="HTH_XRE"/>
    <property type="match status" value="1"/>
</dbReference>
<dbReference type="InterPro" id="IPR010982">
    <property type="entry name" value="Lambda_DNA-bd_dom_sf"/>
</dbReference>
<dbReference type="Proteomes" id="UP000232003">
    <property type="component" value="Plasmid pNFSY08"/>
</dbReference>
<dbReference type="AlphaFoldDB" id="A0A2K8T9M5"/>
<dbReference type="GO" id="GO:0003677">
    <property type="term" value="F:DNA binding"/>
    <property type="evidence" value="ECO:0007669"/>
    <property type="project" value="InterPro"/>
</dbReference>
<gene>
    <name evidence="2" type="ORF">COO91_10595</name>
</gene>
<dbReference type="SUPFAM" id="SSF47413">
    <property type="entry name" value="lambda repressor-like DNA-binding domains"/>
    <property type="match status" value="1"/>
</dbReference>
<evidence type="ECO:0000259" key="1">
    <source>
        <dbReference type="PROSITE" id="PS50943"/>
    </source>
</evidence>
<geneLocation type="plasmid" evidence="3">
    <name>pnfsy08</name>
</geneLocation>
<keyword evidence="3" id="KW-1185">Reference proteome</keyword>
<protein>
    <submittedName>
        <fullName evidence="2">Transcriptional regulator, containings XRE-family HTH domain</fullName>
    </submittedName>
</protein>
<evidence type="ECO:0000313" key="2">
    <source>
        <dbReference type="EMBL" id="AUB44372.1"/>
    </source>
</evidence>
<name>A0A2K8T9M5_9NOSO</name>
<dbReference type="EMBL" id="CP024793">
    <property type="protein sequence ID" value="AUB44372.1"/>
    <property type="molecule type" value="Genomic_DNA"/>
</dbReference>
<accession>A0A2K8T9M5</accession>
<dbReference type="InterPro" id="IPR001387">
    <property type="entry name" value="Cro/C1-type_HTH"/>
</dbReference>
<dbReference type="KEGG" id="nfl:COO91_10595"/>
<proteinExistence type="predicted"/>
<dbReference type="Gene3D" id="1.10.260.40">
    <property type="entry name" value="lambda repressor-like DNA-binding domains"/>
    <property type="match status" value="1"/>
</dbReference>
<dbReference type="SMART" id="SM00530">
    <property type="entry name" value="HTH_XRE"/>
    <property type="match status" value="1"/>
</dbReference>
<keyword evidence="2" id="KW-0614">Plasmid</keyword>
<sequence>MSSCLMKVEKRIQKEVPGLGEKIRRARKIDKRPLIELAALAGMSTPNWYAIENEEMKTLPLATLRKVEAVLGVTFGVEFDEDEDEEEQE</sequence>
<evidence type="ECO:0000313" key="3">
    <source>
        <dbReference type="Proteomes" id="UP000232003"/>
    </source>
</evidence>
<organism evidence="2 3">
    <name type="scientific">Nostoc flagelliforme CCNUN1</name>
    <dbReference type="NCBI Taxonomy" id="2038116"/>
    <lineage>
        <taxon>Bacteria</taxon>
        <taxon>Bacillati</taxon>
        <taxon>Cyanobacteriota</taxon>
        <taxon>Cyanophyceae</taxon>
        <taxon>Nostocales</taxon>
        <taxon>Nostocaceae</taxon>
        <taxon>Nostoc</taxon>
    </lineage>
</organism>
<reference evidence="2 3" key="1">
    <citation type="submission" date="2017-11" db="EMBL/GenBank/DDBJ databases">
        <title>Complete genome of a free-living desiccation-tolerant cyanobacterium and its photosynthetic adaptation to extreme terrestrial habitat.</title>
        <authorList>
            <person name="Shang J."/>
        </authorList>
    </citation>
    <scope>NUCLEOTIDE SEQUENCE [LARGE SCALE GENOMIC DNA]</scope>
    <source>
        <strain evidence="2 3">CCNUN1</strain>
        <plasmid evidence="3">pnfsy08</plasmid>
    </source>
</reference>
<dbReference type="Pfam" id="PF13443">
    <property type="entry name" value="HTH_26"/>
    <property type="match status" value="1"/>
</dbReference>
<dbReference type="PROSITE" id="PS50943">
    <property type="entry name" value="HTH_CROC1"/>
    <property type="match status" value="1"/>
</dbReference>
<dbReference type="OrthoDB" id="515144at2"/>